<evidence type="ECO:0000313" key="1">
    <source>
        <dbReference type="EMBL" id="NKX56475.1"/>
    </source>
</evidence>
<name>A0A7X6K7A4_9MICC</name>
<dbReference type="EMBL" id="JAAZSQ010000025">
    <property type="protein sequence ID" value="NKX56475.1"/>
    <property type="molecule type" value="Genomic_DNA"/>
</dbReference>
<dbReference type="AlphaFoldDB" id="A0A7X6K7A4"/>
<dbReference type="RefSeq" id="WP_168488780.1">
    <property type="nucleotide sequence ID" value="NZ_JAAZSQ010000025.1"/>
</dbReference>
<accession>A0A7X6K7A4</accession>
<sequence length="584" mass="63636">MAEQELDFVSGGVVVQYKRRAARQDRRHLVVMFAGIRPLDSYEFDGRASRDSQAHWLWLKDKFDGQHAYYLCRNLDFGIERAVIALIDGELERLGLTRSQCTLAGFSKGGFAALYLGIKYGFRNIVASAPQVYVGTHTRTNRPKIFAHLSGGGGDREQVLLDSLVPDAVAADQETDRNIYLFSSPQDQFHQAQIVPALPMFAKYANFNYIETDSDLVNEHTDVTRYNVPLILATLYALADNVAPRYGTVRNGNRLDPATVGQVLLRQQERGDAVANLTSGRLSGSVFFPEGVGFLRGHAVRRWEDLAATLVLAGNGTRHEFRLGGNRDAGIGFRYFEDAFCDYRLAAFSSPKKAGIDLGALPPDTYCLQLQLAAPDRTVEVPLRSDTGIGSESQLGGRLFRFRADGGRAVLDIRPVLGAAPGEACFRLRSCSTRGPLLHLAGDFAVRGVEILHRQAARYYLVLHGTAGVHSFELAPAARRGEPDPFGDGLSDYSWAGFGTRRDAGVDLSALAPGTYDAAVSLSCAGGLYTLPAGRSVQITASGSGVTAAVRQPGPESVLFRAGLGRLRPAVLRQRAFRRPARRS</sequence>
<keyword evidence="2" id="KW-1185">Reference proteome</keyword>
<comment type="caution">
    <text evidence="1">The sequence shown here is derived from an EMBL/GenBank/DDBJ whole genome shotgun (WGS) entry which is preliminary data.</text>
</comment>
<dbReference type="Proteomes" id="UP000544090">
    <property type="component" value="Unassembled WGS sequence"/>
</dbReference>
<evidence type="ECO:0008006" key="3">
    <source>
        <dbReference type="Google" id="ProtNLM"/>
    </source>
</evidence>
<organism evidence="1 2">
    <name type="scientific">Arthrobacter mobilis</name>
    <dbReference type="NCBI Taxonomy" id="2724944"/>
    <lineage>
        <taxon>Bacteria</taxon>
        <taxon>Bacillati</taxon>
        <taxon>Actinomycetota</taxon>
        <taxon>Actinomycetes</taxon>
        <taxon>Micrococcales</taxon>
        <taxon>Micrococcaceae</taxon>
        <taxon>Arthrobacter</taxon>
    </lineage>
</organism>
<reference evidence="1 2" key="1">
    <citation type="submission" date="2020-04" db="EMBL/GenBank/DDBJ databases">
        <title>Arthrobacter sp. nov.</title>
        <authorList>
            <person name="Liu S."/>
        </authorList>
    </citation>
    <scope>NUCLEOTIDE SEQUENCE [LARGE SCALE GENOMIC DNA]</scope>
    <source>
        <strain evidence="1 2">E918</strain>
    </source>
</reference>
<dbReference type="InterPro" id="IPR029058">
    <property type="entry name" value="AB_hydrolase_fold"/>
</dbReference>
<proteinExistence type="predicted"/>
<dbReference type="Gene3D" id="3.40.50.1820">
    <property type="entry name" value="alpha/beta hydrolase"/>
    <property type="match status" value="1"/>
</dbReference>
<protein>
    <recommendedName>
        <fullName evidence="3">Accessory Sec system protein Asp2</fullName>
    </recommendedName>
</protein>
<gene>
    <name evidence="1" type="ORF">HGG74_18485</name>
</gene>
<dbReference type="SUPFAM" id="SSF53474">
    <property type="entry name" value="alpha/beta-Hydrolases"/>
    <property type="match status" value="1"/>
</dbReference>
<evidence type="ECO:0000313" key="2">
    <source>
        <dbReference type="Proteomes" id="UP000544090"/>
    </source>
</evidence>